<feature type="transmembrane region" description="Helical" evidence="1">
    <location>
        <begin position="47"/>
        <end position="68"/>
    </location>
</feature>
<dbReference type="AlphaFoldDB" id="A0A4U3L6R5"/>
<dbReference type="EMBL" id="SZQL01000002">
    <property type="protein sequence ID" value="TKK70941.1"/>
    <property type="molecule type" value="Genomic_DNA"/>
</dbReference>
<gene>
    <name evidence="2" type="ORF">FC093_04425</name>
</gene>
<organism evidence="2 3">
    <name type="scientific">Ilyomonas limi</name>
    <dbReference type="NCBI Taxonomy" id="2575867"/>
    <lineage>
        <taxon>Bacteria</taxon>
        <taxon>Pseudomonadati</taxon>
        <taxon>Bacteroidota</taxon>
        <taxon>Chitinophagia</taxon>
        <taxon>Chitinophagales</taxon>
        <taxon>Chitinophagaceae</taxon>
        <taxon>Ilyomonas</taxon>
    </lineage>
</organism>
<reference evidence="2 3" key="1">
    <citation type="submission" date="2019-05" db="EMBL/GenBank/DDBJ databases">
        <title>Panacibacter sp. strain 17mud1-8 Genome sequencing and assembly.</title>
        <authorList>
            <person name="Chhetri G."/>
        </authorList>
    </citation>
    <scope>NUCLEOTIDE SEQUENCE [LARGE SCALE GENOMIC DNA]</scope>
    <source>
        <strain evidence="2 3">17mud1-8</strain>
    </source>
</reference>
<keyword evidence="1" id="KW-1133">Transmembrane helix</keyword>
<dbReference type="OrthoDB" id="1453741at2"/>
<evidence type="ECO:0000313" key="3">
    <source>
        <dbReference type="Proteomes" id="UP000305848"/>
    </source>
</evidence>
<accession>A0A4U3L6R5</accession>
<sequence length="155" mass="17589">MKHSFICLSALFLLMLITGVFWGTWFTLTRSIEDFSAAEFIHIGKVIIANVAVPMRIIMPAGILLMLLSLWQYKDKKSAGFYAGLLSFVLIIIVLLVTLLILVPVDNRIQQWTTAIIPHNWEDIRDKWDTFHTVRTFASLASFALFSWSVVTAGK</sequence>
<keyword evidence="3" id="KW-1185">Reference proteome</keyword>
<evidence type="ECO:0000313" key="2">
    <source>
        <dbReference type="EMBL" id="TKK70941.1"/>
    </source>
</evidence>
<feature type="transmembrane region" description="Helical" evidence="1">
    <location>
        <begin position="136"/>
        <end position="154"/>
    </location>
</feature>
<keyword evidence="1" id="KW-0812">Transmembrane</keyword>
<dbReference type="InterPro" id="IPR013901">
    <property type="entry name" value="Anthrone_oxy"/>
</dbReference>
<dbReference type="RefSeq" id="WP_137260540.1">
    <property type="nucleotide sequence ID" value="NZ_SZQL01000002.1"/>
</dbReference>
<feature type="transmembrane region" description="Helical" evidence="1">
    <location>
        <begin position="80"/>
        <end position="103"/>
    </location>
</feature>
<proteinExistence type="predicted"/>
<keyword evidence="1" id="KW-0472">Membrane</keyword>
<evidence type="ECO:0000256" key="1">
    <source>
        <dbReference type="SAM" id="Phobius"/>
    </source>
</evidence>
<protein>
    <submittedName>
        <fullName evidence="2">DUF1772 domain-containing protein</fullName>
    </submittedName>
</protein>
<name>A0A4U3L6R5_9BACT</name>
<comment type="caution">
    <text evidence="2">The sequence shown here is derived from an EMBL/GenBank/DDBJ whole genome shotgun (WGS) entry which is preliminary data.</text>
</comment>
<dbReference type="Pfam" id="PF08592">
    <property type="entry name" value="Anthrone_oxy"/>
    <property type="match status" value="1"/>
</dbReference>
<dbReference type="Proteomes" id="UP000305848">
    <property type="component" value="Unassembled WGS sequence"/>
</dbReference>